<evidence type="ECO:0000313" key="4">
    <source>
        <dbReference type="Proteomes" id="UP000434101"/>
    </source>
</evidence>
<name>A0A6B0VR19_9EURY</name>
<evidence type="ECO:0000313" key="3">
    <source>
        <dbReference type="EMBL" id="MXV63924.1"/>
    </source>
</evidence>
<gene>
    <name evidence="3" type="ORF">GS429_18025</name>
</gene>
<comment type="similarity">
    <text evidence="1">Belongs to the universal stress protein A family.</text>
</comment>
<sequence>MYDTILVPTDGSPGAEPAIENALDLARRYDASVHALSVIDVAELMELDYLGDRTDFERTIEPLEDAAKDAVQTVVAQARERDADLEVVTVVRQGIPFEVILEYADRIDADLIVMGTHGRRGLSRFLLGSTTERIVRASPVPVLTVRFPEDSEGSE</sequence>
<accession>A0A6B0VR19</accession>
<dbReference type="Pfam" id="PF00582">
    <property type="entry name" value="Usp"/>
    <property type="match status" value="1"/>
</dbReference>
<dbReference type="Gene3D" id="3.40.50.620">
    <property type="entry name" value="HUPs"/>
    <property type="match status" value="1"/>
</dbReference>
<organism evidence="3 4">
    <name type="scientific">Natronorubrum halalkaliphilum</name>
    <dbReference type="NCBI Taxonomy" id="2691917"/>
    <lineage>
        <taxon>Archaea</taxon>
        <taxon>Methanobacteriati</taxon>
        <taxon>Methanobacteriota</taxon>
        <taxon>Stenosarchaea group</taxon>
        <taxon>Halobacteria</taxon>
        <taxon>Halobacteriales</taxon>
        <taxon>Natrialbaceae</taxon>
        <taxon>Natronorubrum</taxon>
    </lineage>
</organism>
<dbReference type="PRINTS" id="PR01438">
    <property type="entry name" value="UNVRSLSTRESS"/>
</dbReference>
<dbReference type="CDD" id="cd00293">
    <property type="entry name" value="USP-like"/>
    <property type="match status" value="1"/>
</dbReference>
<feature type="domain" description="UspA" evidence="2">
    <location>
        <begin position="1"/>
        <end position="146"/>
    </location>
</feature>
<dbReference type="PANTHER" id="PTHR46268">
    <property type="entry name" value="STRESS RESPONSE PROTEIN NHAX"/>
    <property type="match status" value="1"/>
</dbReference>
<dbReference type="InterPro" id="IPR014729">
    <property type="entry name" value="Rossmann-like_a/b/a_fold"/>
</dbReference>
<dbReference type="OrthoDB" id="105697at2157"/>
<dbReference type="InterPro" id="IPR006016">
    <property type="entry name" value="UspA"/>
</dbReference>
<dbReference type="RefSeq" id="WP_160066770.1">
    <property type="nucleotide sequence ID" value="NZ_WUYX01000068.1"/>
</dbReference>
<evidence type="ECO:0000256" key="1">
    <source>
        <dbReference type="ARBA" id="ARBA00008791"/>
    </source>
</evidence>
<reference evidence="3 4" key="1">
    <citation type="submission" date="2020-01" db="EMBL/GenBank/DDBJ databases">
        <title>Natronorubrum sp. JWXQ-INN 674 isolated from Inner Mongolia Autonomous Region of China.</title>
        <authorList>
            <person name="Xue Q."/>
        </authorList>
    </citation>
    <scope>NUCLEOTIDE SEQUENCE [LARGE SCALE GENOMIC DNA]</scope>
    <source>
        <strain evidence="3 4">JWXQ-INN-674</strain>
    </source>
</reference>
<comment type="caution">
    <text evidence="3">The sequence shown here is derived from an EMBL/GenBank/DDBJ whole genome shotgun (WGS) entry which is preliminary data.</text>
</comment>
<dbReference type="PANTHER" id="PTHR46268:SF6">
    <property type="entry name" value="UNIVERSAL STRESS PROTEIN UP12"/>
    <property type="match status" value="1"/>
</dbReference>
<dbReference type="InterPro" id="IPR006015">
    <property type="entry name" value="Universal_stress_UspA"/>
</dbReference>
<dbReference type="AlphaFoldDB" id="A0A6B0VR19"/>
<dbReference type="SUPFAM" id="SSF52402">
    <property type="entry name" value="Adenine nucleotide alpha hydrolases-like"/>
    <property type="match status" value="1"/>
</dbReference>
<dbReference type="Proteomes" id="UP000434101">
    <property type="component" value="Unassembled WGS sequence"/>
</dbReference>
<keyword evidence="4" id="KW-1185">Reference proteome</keyword>
<protein>
    <submittedName>
        <fullName evidence="3">Universal stress protein</fullName>
    </submittedName>
</protein>
<proteinExistence type="inferred from homology"/>
<dbReference type="EMBL" id="WUYX01000068">
    <property type="protein sequence ID" value="MXV63924.1"/>
    <property type="molecule type" value="Genomic_DNA"/>
</dbReference>
<evidence type="ECO:0000259" key="2">
    <source>
        <dbReference type="Pfam" id="PF00582"/>
    </source>
</evidence>